<gene>
    <name evidence="2" type="ORF">Micbo1qcDRAFT_158177</name>
</gene>
<evidence type="ECO:0000313" key="3">
    <source>
        <dbReference type="Proteomes" id="UP000070501"/>
    </source>
</evidence>
<keyword evidence="1" id="KW-0472">Membrane</keyword>
<protein>
    <submittedName>
        <fullName evidence="2">Uncharacterized protein</fullName>
    </submittedName>
</protein>
<feature type="transmembrane region" description="Helical" evidence="1">
    <location>
        <begin position="75"/>
        <end position="96"/>
    </location>
</feature>
<dbReference type="InParanoid" id="A0A136JFW1"/>
<evidence type="ECO:0000313" key="2">
    <source>
        <dbReference type="EMBL" id="KXJ96006.1"/>
    </source>
</evidence>
<feature type="non-terminal residue" evidence="2">
    <location>
        <position position="205"/>
    </location>
</feature>
<dbReference type="EMBL" id="KQ964246">
    <property type="protein sequence ID" value="KXJ96006.1"/>
    <property type="molecule type" value="Genomic_DNA"/>
</dbReference>
<keyword evidence="1" id="KW-0812">Transmembrane</keyword>
<name>A0A136JFW1_9PEZI</name>
<feature type="transmembrane region" description="Helical" evidence="1">
    <location>
        <begin position="12"/>
        <end position="29"/>
    </location>
</feature>
<evidence type="ECO:0000256" key="1">
    <source>
        <dbReference type="SAM" id="Phobius"/>
    </source>
</evidence>
<keyword evidence="3" id="KW-1185">Reference proteome</keyword>
<proteinExistence type="predicted"/>
<dbReference type="AlphaFoldDB" id="A0A136JFW1"/>
<sequence length="205" mass="22160">MVVGRRGEDNGTVRFALLLLFELTLLLWLPPSPLGVYAGGGTSSAAAAVEALLALLEEKDVMPGISLARLTLRLLLLLILPLVIGLLLSFIAAWWLSVMAPSMLSTVEGGYSTSLTVPWPGELLSLLFWPRTQPYISAMRTRTAMVTTTATAHFGRPPSAPLLDAEPLVPALAWTVMVLARQGCRCGVRMEMMAGMVRIAWMIDV</sequence>
<organism evidence="2 3">
    <name type="scientific">Microdochium bolleyi</name>
    <dbReference type="NCBI Taxonomy" id="196109"/>
    <lineage>
        <taxon>Eukaryota</taxon>
        <taxon>Fungi</taxon>
        <taxon>Dikarya</taxon>
        <taxon>Ascomycota</taxon>
        <taxon>Pezizomycotina</taxon>
        <taxon>Sordariomycetes</taxon>
        <taxon>Xylariomycetidae</taxon>
        <taxon>Xylariales</taxon>
        <taxon>Microdochiaceae</taxon>
        <taxon>Microdochium</taxon>
    </lineage>
</organism>
<feature type="transmembrane region" description="Helical" evidence="1">
    <location>
        <begin position="35"/>
        <end position="55"/>
    </location>
</feature>
<dbReference type="Proteomes" id="UP000070501">
    <property type="component" value="Unassembled WGS sequence"/>
</dbReference>
<keyword evidence="1" id="KW-1133">Transmembrane helix</keyword>
<accession>A0A136JFW1</accession>
<reference evidence="3" key="1">
    <citation type="submission" date="2016-02" db="EMBL/GenBank/DDBJ databases">
        <title>Draft genome sequence of Microdochium bolleyi, a fungal endophyte of beachgrass.</title>
        <authorList>
            <consortium name="DOE Joint Genome Institute"/>
            <person name="David A.S."/>
            <person name="May G."/>
            <person name="Haridas S."/>
            <person name="Lim J."/>
            <person name="Wang M."/>
            <person name="Labutti K."/>
            <person name="Lipzen A."/>
            <person name="Barry K."/>
            <person name="Grigoriev I.V."/>
        </authorList>
    </citation>
    <scope>NUCLEOTIDE SEQUENCE [LARGE SCALE GENOMIC DNA]</scope>
    <source>
        <strain evidence="3">J235TASD1</strain>
    </source>
</reference>